<reference evidence="3" key="1">
    <citation type="journal article" date="2022" name="Int. J. Mol. Sci.">
        <title>Draft Genome of Tanacetum Coccineum: Genomic Comparison of Closely Related Tanacetum-Family Plants.</title>
        <authorList>
            <person name="Yamashiro T."/>
            <person name="Shiraishi A."/>
            <person name="Nakayama K."/>
            <person name="Satake H."/>
        </authorList>
    </citation>
    <scope>NUCLEOTIDE SEQUENCE</scope>
</reference>
<keyword evidence="2" id="KW-0472">Membrane</keyword>
<accession>A0ABQ5J9L9</accession>
<gene>
    <name evidence="3" type="ORF">Tco_1125155</name>
</gene>
<evidence type="ECO:0000256" key="1">
    <source>
        <dbReference type="SAM" id="MobiDB-lite"/>
    </source>
</evidence>
<keyword evidence="2" id="KW-1133">Transmembrane helix</keyword>
<feature type="compositionally biased region" description="Acidic residues" evidence="1">
    <location>
        <begin position="255"/>
        <end position="274"/>
    </location>
</feature>
<dbReference type="EMBL" id="BQNB010021660">
    <property type="protein sequence ID" value="GJU08725.1"/>
    <property type="molecule type" value="Genomic_DNA"/>
</dbReference>
<name>A0ABQ5J9L9_9ASTR</name>
<feature type="transmembrane region" description="Helical" evidence="2">
    <location>
        <begin position="116"/>
        <end position="138"/>
    </location>
</feature>
<proteinExistence type="predicted"/>
<evidence type="ECO:0000313" key="3">
    <source>
        <dbReference type="EMBL" id="GJU08725.1"/>
    </source>
</evidence>
<reference evidence="3" key="2">
    <citation type="submission" date="2022-01" db="EMBL/GenBank/DDBJ databases">
        <authorList>
            <person name="Yamashiro T."/>
            <person name="Shiraishi A."/>
            <person name="Satake H."/>
            <person name="Nakayama K."/>
        </authorList>
    </citation>
    <scope>NUCLEOTIDE SEQUENCE</scope>
</reference>
<organism evidence="3 4">
    <name type="scientific">Tanacetum coccineum</name>
    <dbReference type="NCBI Taxonomy" id="301880"/>
    <lineage>
        <taxon>Eukaryota</taxon>
        <taxon>Viridiplantae</taxon>
        <taxon>Streptophyta</taxon>
        <taxon>Embryophyta</taxon>
        <taxon>Tracheophyta</taxon>
        <taxon>Spermatophyta</taxon>
        <taxon>Magnoliopsida</taxon>
        <taxon>eudicotyledons</taxon>
        <taxon>Gunneridae</taxon>
        <taxon>Pentapetalae</taxon>
        <taxon>asterids</taxon>
        <taxon>campanulids</taxon>
        <taxon>Asterales</taxon>
        <taxon>Asteraceae</taxon>
        <taxon>Asteroideae</taxon>
        <taxon>Anthemideae</taxon>
        <taxon>Anthemidinae</taxon>
        <taxon>Tanacetum</taxon>
    </lineage>
</organism>
<keyword evidence="2" id="KW-0812">Transmembrane</keyword>
<feature type="region of interest" description="Disordered" evidence="1">
    <location>
        <begin position="249"/>
        <end position="274"/>
    </location>
</feature>
<feature type="transmembrane region" description="Helical" evidence="2">
    <location>
        <begin position="144"/>
        <end position="166"/>
    </location>
</feature>
<evidence type="ECO:0000313" key="4">
    <source>
        <dbReference type="Proteomes" id="UP001151760"/>
    </source>
</evidence>
<keyword evidence="4" id="KW-1185">Reference proteome</keyword>
<dbReference type="Proteomes" id="UP001151760">
    <property type="component" value="Unassembled WGS sequence"/>
</dbReference>
<sequence>MEQRMFAQLGYRKKKWGMRMNEGLWPLFILENHLETQFGEVETPHCAAADVEEKRDLWPSLRPKKVSTPYRNLVPRFSRNAREMSRNDYEFCKRVANHVGYRFGNEQMMKDKSKDFCLLILLVVVIIVTVVVVMVILIVVVVAIVGVVIVVTIFGVVVVFDGWAYAFHQDKASLVRVPVANVTLSSSAHMLRENTDSVLSIQRMRNFSGTSVPIGLSAFAIRGGEIQLCGLSRAADSINIRQQYIRGDGMIHNDEDGDSDANDGDDDEREISWK</sequence>
<evidence type="ECO:0008006" key="5">
    <source>
        <dbReference type="Google" id="ProtNLM"/>
    </source>
</evidence>
<protein>
    <recommendedName>
        <fullName evidence="5">Transmembrane protein</fullName>
    </recommendedName>
</protein>
<evidence type="ECO:0000256" key="2">
    <source>
        <dbReference type="SAM" id="Phobius"/>
    </source>
</evidence>
<comment type="caution">
    <text evidence="3">The sequence shown here is derived from an EMBL/GenBank/DDBJ whole genome shotgun (WGS) entry which is preliminary data.</text>
</comment>